<dbReference type="RefSeq" id="WP_267161691.1">
    <property type="nucleotide sequence ID" value="NZ_CP112972.1"/>
</dbReference>
<dbReference type="GeneID" id="76631037"/>
<proteinExistence type="predicted"/>
<dbReference type="Proteomes" id="UP001596445">
    <property type="component" value="Unassembled WGS sequence"/>
</dbReference>
<keyword evidence="3" id="KW-1185">Reference proteome</keyword>
<organism evidence="2 3">
    <name type="scientific">Halovenus salina</name>
    <dbReference type="NCBI Taxonomy" id="1510225"/>
    <lineage>
        <taxon>Archaea</taxon>
        <taxon>Methanobacteriati</taxon>
        <taxon>Methanobacteriota</taxon>
        <taxon>Stenosarchaea group</taxon>
        <taxon>Halobacteria</taxon>
        <taxon>Halobacteriales</taxon>
        <taxon>Haloarculaceae</taxon>
        <taxon>Halovenus</taxon>
    </lineage>
</organism>
<dbReference type="EMBL" id="JBHSZI010000001">
    <property type="protein sequence ID" value="MFC7058955.1"/>
    <property type="molecule type" value="Genomic_DNA"/>
</dbReference>
<protein>
    <submittedName>
        <fullName evidence="2">Uncharacterized protein</fullName>
    </submittedName>
</protein>
<evidence type="ECO:0000313" key="3">
    <source>
        <dbReference type="Proteomes" id="UP001596445"/>
    </source>
</evidence>
<feature type="region of interest" description="Disordered" evidence="1">
    <location>
        <begin position="130"/>
        <end position="157"/>
    </location>
</feature>
<comment type="caution">
    <text evidence="2">The sequence shown here is derived from an EMBL/GenBank/DDBJ whole genome shotgun (WGS) entry which is preliminary data.</text>
</comment>
<reference evidence="2 3" key="1">
    <citation type="journal article" date="2019" name="Int. J. Syst. Evol. Microbiol.">
        <title>The Global Catalogue of Microorganisms (GCM) 10K type strain sequencing project: providing services to taxonomists for standard genome sequencing and annotation.</title>
        <authorList>
            <consortium name="The Broad Institute Genomics Platform"/>
            <consortium name="The Broad Institute Genome Sequencing Center for Infectious Disease"/>
            <person name="Wu L."/>
            <person name="Ma J."/>
        </authorList>
    </citation>
    <scope>NUCLEOTIDE SEQUENCE [LARGE SCALE GENOMIC DNA]</scope>
    <source>
        <strain evidence="2 3">JCM 30072</strain>
    </source>
</reference>
<dbReference type="AlphaFoldDB" id="A0ABD5W096"/>
<accession>A0ABD5W096</accession>
<evidence type="ECO:0000256" key="1">
    <source>
        <dbReference type="SAM" id="MobiDB-lite"/>
    </source>
</evidence>
<sequence>MGVLKSYEKSSSKSGYYIVDHVPGKGFTTLQTTAVAERLIDWVKFNSEDRLPQVLVQAMLDVDLLWTGASSEPPESADEYSLDPLDTHAVRTGLSTKQYQRLIGFCERYDGGRREALQELERELNVNRLSLSEDDYPDPESLREQQNKSETSADLPTPFQGIHKRIFVADQHLPDLVQKSIRRWEADVEDILDHPFGPVYAQAFTDYPGSVESVHNSEDQIKVRFQAPHPACLFKEVYAPGPTAEITFQKTELPDLHYRDVDTNADKHQLFKSAWQAFRIHLQGSYPWENKGKSVAVNADSDNPQESVTTTVRRTDCSSTTSEILHQAAIQDYEITEWETTFDQPDQYKYDTAGRTTPNDLTSTQKLAVREQQLGAYRSIVCLEKFLPGFSKVPDSGVLTIPDPI</sequence>
<evidence type="ECO:0000313" key="2">
    <source>
        <dbReference type="EMBL" id="MFC7058955.1"/>
    </source>
</evidence>
<name>A0ABD5W096_9EURY</name>
<gene>
    <name evidence="2" type="ORF">ACFQQG_13220</name>
</gene>